<dbReference type="Gene3D" id="1.20.1440.230">
    <property type="entry name" value="NADH-ubiquinone oxidoreductase 51kDa subunit, iron-sulphur binding domain"/>
    <property type="match status" value="1"/>
</dbReference>
<dbReference type="InterPro" id="IPR001949">
    <property type="entry name" value="NADH-UbQ_OxRdtase_51kDa_CS"/>
</dbReference>
<gene>
    <name evidence="7" type="ORF">NG653_00270</name>
</gene>
<dbReference type="Gene3D" id="3.10.20.600">
    <property type="match status" value="1"/>
</dbReference>
<evidence type="ECO:0000256" key="1">
    <source>
        <dbReference type="ARBA" id="ARBA00007523"/>
    </source>
</evidence>
<keyword evidence="3" id="KW-0479">Metal-binding</keyword>
<dbReference type="PANTHER" id="PTHR43578:SF3">
    <property type="entry name" value="NADH-QUINONE OXIDOREDUCTASE SUBUNIT F"/>
    <property type="match status" value="1"/>
</dbReference>
<sequence>MISPSTTFFRHEPRRNQLVNELWKAQQRDGHITEQTMEALSRDLDISLIEIQGVVSFYHFFHTRPTARHVIYLNNSIISKIKGYERIREALERETGSRFNTKDRTDTFALFETPCIGLSDQEPAALIDFHPFTNLNVMKVREIIAALKDGKEAADICDQPADHIRYLPPNNHTIFFRPYTAGEGLGRAMVLSPGEVIKIVKTSELSGRGGAFYPTWIKWDGCRKQKATPKYVVCNADEGEPGTFKDRVLLDREPGSVLEGMIIAGYAIGAKYGIIYLRAEYRWLLRKLEATIQQFYDQGLLGRAIRGNPDFDFDIRIQLGAGSYVCGEETALLESMEGKRGEPRTKWYFPVERGYLQKPTIINNVETFAAVARMMEMGINNYLNRGIPGSPGTKLISLSGDVRKPGIYEIEWGMTIAELLGHAGAEDPAYIQLSGPSGECVSMNQKHRRISMRDLLSTQDIRCGGSFMVLNRHRDIMTILLNFSEFFLKESCGICTPCRAGNYIIHKKLQKMANGLATQADVEEMRQWCHIMKETSRCGLGKTAYNTPLMAINEFSDYFSEKLEGAGNGMNLKFNMDEAISDYEKYKV</sequence>
<evidence type="ECO:0000256" key="4">
    <source>
        <dbReference type="ARBA" id="ARBA00023004"/>
    </source>
</evidence>
<accession>A0ABT1AVN7</accession>
<evidence type="ECO:0000313" key="8">
    <source>
        <dbReference type="Proteomes" id="UP001206312"/>
    </source>
</evidence>
<dbReference type="Pfam" id="PF01512">
    <property type="entry name" value="Complex1_51K"/>
    <property type="match status" value="1"/>
</dbReference>
<dbReference type="SUPFAM" id="SSF142984">
    <property type="entry name" value="Nqo1 middle domain-like"/>
    <property type="match status" value="1"/>
</dbReference>
<dbReference type="Pfam" id="PF01257">
    <property type="entry name" value="2Fe-2S_thioredx"/>
    <property type="match status" value="1"/>
</dbReference>
<evidence type="ECO:0000259" key="6">
    <source>
        <dbReference type="SMART" id="SM00928"/>
    </source>
</evidence>
<comment type="similarity">
    <text evidence="1">Belongs to the complex I 51 kDa subunit family.</text>
</comment>
<dbReference type="SUPFAM" id="SSF140490">
    <property type="entry name" value="Nqo1C-terminal domain-like"/>
    <property type="match status" value="1"/>
</dbReference>
<evidence type="ECO:0000256" key="3">
    <source>
        <dbReference type="ARBA" id="ARBA00022723"/>
    </source>
</evidence>
<dbReference type="InterPro" id="IPR011538">
    <property type="entry name" value="Nuo51_FMN-bd"/>
</dbReference>
<keyword evidence="8" id="KW-1185">Reference proteome</keyword>
<dbReference type="RefSeq" id="WP_252739650.1">
    <property type="nucleotide sequence ID" value="NZ_JAMXIB010000001.1"/>
</dbReference>
<keyword evidence="5" id="KW-0411">Iron-sulfur</keyword>
<dbReference type="InterPro" id="IPR041921">
    <property type="entry name" value="NuoE_N"/>
</dbReference>
<dbReference type="Gene3D" id="1.10.10.1590">
    <property type="entry name" value="NADH-quinone oxidoreductase subunit E"/>
    <property type="match status" value="1"/>
</dbReference>
<protein>
    <submittedName>
        <fullName evidence="7">NAD(P)H-dependent oxidoreductase subunit E</fullName>
    </submittedName>
</protein>
<dbReference type="InterPro" id="IPR037225">
    <property type="entry name" value="Nuo51_FMN-bd_sf"/>
</dbReference>
<dbReference type="PANTHER" id="PTHR43578">
    <property type="entry name" value="NADH-QUINONE OXIDOREDUCTASE SUBUNIT F"/>
    <property type="match status" value="1"/>
</dbReference>
<reference evidence="7 8" key="1">
    <citation type="submission" date="2022-06" db="EMBL/GenBank/DDBJ databases">
        <authorList>
            <person name="Xuan X."/>
        </authorList>
    </citation>
    <scope>NUCLEOTIDE SEQUENCE [LARGE SCALE GENOMIC DNA]</scope>
    <source>
        <strain evidence="7 8">2V75</strain>
    </source>
</reference>
<dbReference type="PROSITE" id="PS00645">
    <property type="entry name" value="COMPLEX1_51K_2"/>
    <property type="match status" value="1"/>
</dbReference>
<evidence type="ECO:0000313" key="7">
    <source>
        <dbReference type="EMBL" id="MCO5723268.1"/>
    </source>
</evidence>
<evidence type="ECO:0000256" key="2">
    <source>
        <dbReference type="ARBA" id="ARBA00022485"/>
    </source>
</evidence>
<keyword evidence="2" id="KW-0004">4Fe-4S</keyword>
<feature type="domain" description="NADH-ubiquinone oxidoreductase 51kDa subunit iron-sulphur binding" evidence="6">
    <location>
        <begin position="477"/>
        <end position="522"/>
    </location>
</feature>
<dbReference type="InterPro" id="IPR019575">
    <property type="entry name" value="Nuop51_4Fe4S-bd"/>
</dbReference>
<dbReference type="EMBL" id="JAMXIB010000001">
    <property type="protein sequence ID" value="MCO5723268.1"/>
    <property type="molecule type" value="Genomic_DNA"/>
</dbReference>
<dbReference type="SMART" id="SM00928">
    <property type="entry name" value="NADH_4Fe-4S"/>
    <property type="match status" value="1"/>
</dbReference>
<dbReference type="SUPFAM" id="SSF52833">
    <property type="entry name" value="Thioredoxin-like"/>
    <property type="match status" value="1"/>
</dbReference>
<name>A0ABT1AVN7_9FLAO</name>
<proteinExistence type="inferred from homology"/>
<dbReference type="Proteomes" id="UP001206312">
    <property type="component" value="Unassembled WGS sequence"/>
</dbReference>
<dbReference type="Gene3D" id="3.40.50.11540">
    <property type="entry name" value="NADH-ubiquinone oxidoreductase 51kDa subunit"/>
    <property type="match status" value="1"/>
</dbReference>
<dbReference type="SUPFAM" id="SSF142019">
    <property type="entry name" value="Nqo1 FMN-binding domain-like"/>
    <property type="match status" value="1"/>
</dbReference>
<comment type="caution">
    <text evidence="7">The sequence shown here is derived from an EMBL/GenBank/DDBJ whole genome shotgun (WGS) entry which is preliminary data.</text>
</comment>
<dbReference type="InterPro" id="IPR036249">
    <property type="entry name" value="Thioredoxin-like_sf"/>
</dbReference>
<evidence type="ECO:0000256" key="5">
    <source>
        <dbReference type="ARBA" id="ARBA00023014"/>
    </source>
</evidence>
<organism evidence="7 8">
    <name type="scientific">Robiginitalea marina</name>
    <dbReference type="NCBI Taxonomy" id="2954105"/>
    <lineage>
        <taxon>Bacteria</taxon>
        <taxon>Pseudomonadati</taxon>
        <taxon>Bacteroidota</taxon>
        <taxon>Flavobacteriia</taxon>
        <taxon>Flavobacteriales</taxon>
        <taxon>Flavobacteriaceae</taxon>
        <taxon>Robiginitalea</taxon>
    </lineage>
</organism>
<dbReference type="Pfam" id="PF10589">
    <property type="entry name" value="NADH_4Fe-4S"/>
    <property type="match status" value="1"/>
</dbReference>
<dbReference type="Gene3D" id="3.40.30.10">
    <property type="entry name" value="Glutaredoxin"/>
    <property type="match status" value="1"/>
</dbReference>
<keyword evidence="4" id="KW-0408">Iron</keyword>
<dbReference type="InterPro" id="IPR037207">
    <property type="entry name" value="Nuop51_4Fe4S-bd_sf"/>
</dbReference>